<protein>
    <submittedName>
        <fullName evidence="3">Tyrosine-type recombinase/integrase</fullName>
    </submittedName>
</protein>
<dbReference type="GO" id="GO:0006310">
    <property type="term" value="P:DNA recombination"/>
    <property type="evidence" value="ECO:0007669"/>
    <property type="project" value="UniProtKB-KW"/>
</dbReference>
<dbReference type="InterPro" id="IPR002104">
    <property type="entry name" value="Integrase_catalytic"/>
</dbReference>
<accession>A0A9Q9P4I6</accession>
<dbReference type="AlphaFoldDB" id="A0A9Q9P4I6"/>
<keyword evidence="3" id="KW-0614">Plasmid</keyword>
<feature type="domain" description="Tyr recombinase" evidence="2">
    <location>
        <begin position="9"/>
        <end position="60"/>
    </location>
</feature>
<keyword evidence="1" id="KW-0233">DNA recombination</keyword>
<dbReference type="GO" id="GO:0003677">
    <property type="term" value="F:DNA binding"/>
    <property type="evidence" value="ECO:0007669"/>
    <property type="project" value="InterPro"/>
</dbReference>
<gene>
    <name evidence="3" type="ORF">KKS41_p00465</name>
</gene>
<dbReference type="GO" id="GO:0015074">
    <property type="term" value="P:DNA integration"/>
    <property type="evidence" value="ECO:0007669"/>
    <property type="project" value="InterPro"/>
</dbReference>
<dbReference type="Gene3D" id="1.10.443.10">
    <property type="entry name" value="Intergrase catalytic core"/>
    <property type="match status" value="1"/>
</dbReference>
<dbReference type="InterPro" id="IPR013762">
    <property type="entry name" value="Integrase-like_cat_sf"/>
</dbReference>
<name>A0A9Q9P4I6_CITFR</name>
<proteinExistence type="predicted"/>
<geneLocation type="plasmid" evidence="3">
    <name>pCF38954-KPC2</name>
</geneLocation>
<evidence type="ECO:0000259" key="2">
    <source>
        <dbReference type="Pfam" id="PF00589"/>
    </source>
</evidence>
<organism evidence="3">
    <name type="scientific">Citrobacter freundii</name>
    <dbReference type="NCBI Taxonomy" id="546"/>
    <lineage>
        <taxon>Bacteria</taxon>
        <taxon>Pseudomonadati</taxon>
        <taxon>Pseudomonadota</taxon>
        <taxon>Gammaproteobacteria</taxon>
        <taxon>Enterobacterales</taxon>
        <taxon>Enterobacteriaceae</taxon>
        <taxon>Citrobacter</taxon>
        <taxon>Citrobacter freundii complex</taxon>
    </lineage>
</organism>
<dbReference type="SUPFAM" id="SSF56349">
    <property type="entry name" value="DNA breaking-rejoining enzymes"/>
    <property type="match status" value="1"/>
</dbReference>
<reference evidence="3" key="1">
    <citation type="submission" date="2022-09" db="EMBL/GenBank/DDBJ databases">
        <title>Emergence of IncN[pMLST15] plasmids harboring a novel non-Tn4401-elements driving KPC-2 carbapenem-resistance.</title>
        <authorList>
            <person name="Yao Y."/>
            <person name="Falgenhauer L."/>
            <person name="Falgenhauer J."/>
            <person name="Imirzalioglu C."/>
            <person name="Chakraborty T."/>
        </authorList>
    </citation>
    <scope>NUCLEOTIDE SEQUENCE</scope>
    <source>
        <strain evidence="3">NRZ-38954</strain>
        <plasmid evidence="3">pCF38954-KPC2</plasmid>
    </source>
</reference>
<dbReference type="Pfam" id="PF00589">
    <property type="entry name" value="Phage_integrase"/>
    <property type="match status" value="1"/>
</dbReference>
<evidence type="ECO:0000313" key="3">
    <source>
        <dbReference type="EMBL" id="UYA95092.1"/>
    </source>
</evidence>
<sequence>MLHGLSLKTSAGENIKVTSHLLRHSFATEMRTLNTPLDVLAQLMKQKDVNVTEYYARHTPSQLIELQQQIFTQRHDYTKSHIRTKDEISQQLTEAVGKVGALIPVIGGCCTIANACPAKFACIGCAGNAPDPAKRSDVLIYREARSKMASLSREQKLPAEERKAREIIGSCNDMLEEMDLIEQVDSIRRHLQPPF</sequence>
<dbReference type="EMBL" id="CP104959">
    <property type="protein sequence ID" value="UYA95092.1"/>
    <property type="molecule type" value="Genomic_DNA"/>
</dbReference>
<evidence type="ECO:0000256" key="1">
    <source>
        <dbReference type="ARBA" id="ARBA00023172"/>
    </source>
</evidence>
<dbReference type="InterPro" id="IPR011010">
    <property type="entry name" value="DNA_brk_join_enz"/>
</dbReference>
<dbReference type="RefSeq" id="WP_263433012.1">
    <property type="nucleotide sequence ID" value="NZ_CP104959.1"/>
</dbReference>